<organism evidence="9 10">
    <name type="scientific">Gemmiger gallinarum</name>
    <dbReference type="NCBI Taxonomy" id="2779354"/>
    <lineage>
        <taxon>Bacteria</taxon>
        <taxon>Bacillati</taxon>
        <taxon>Bacillota</taxon>
        <taxon>Clostridia</taxon>
        <taxon>Eubacteriales</taxon>
        <taxon>Gemmiger</taxon>
    </lineage>
</organism>
<evidence type="ECO:0000313" key="10">
    <source>
        <dbReference type="Proteomes" id="UP000768567"/>
    </source>
</evidence>
<dbReference type="InterPro" id="IPR001927">
    <property type="entry name" value="Na/Gal_symport"/>
</dbReference>
<proteinExistence type="predicted"/>
<dbReference type="InterPro" id="IPR018043">
    <property type="entry name" value="Na/Gal_symport_CS"/>
</dbReference>
<dbReference type="InterPro" id="IPR036259">
    <property type="entry name" value="MFS_trans_sf"/>
</dbReference>
<name>A0ABR9R1S4_9FIRM</name>
<accession>A0ABR9R1S4</accession>
<keyword evidence="4 8" id="KW-0812">Transmembrane</keyword>
<evidence type="ECO:0000256" key="1">
    <source>
        <dbReference type="ARBA" id="ARBA00004651"/>
    </source>
</evidence>
<feature type="transmembrane region" description="Helical" evidence="8">
    <location>
        <begin position="82"/>
        <end position="101"/>
    </location>
</feature>
<dbReference type="NCBIfam" id="TIGR00792">
    <property type="entry name" value="gph"/>
    <property type="match status" value="1"/>
</dbReference>
<feature type="transmembrane region" description="Helical" evidence="8">
    <location>
        <begin position="415"/>
        <end position="438"/>
    </location>
</feature>
<dbReference type="CDD" id="cd17332">
    <property type="entry name" value="MFS_MelB_like"/>
    <property type="match status" value="1"/>
</dbReference>
<feature type="transmembrane region" description="Helical" evidence="8">
    <location>
        <begin position="42"/>
        <end position="61"/>
    </location>
</feature>
<keyword evidence="2" id="KW-0813">Transport</keyword>
<evidence type="ECO:0000256" key="4">
    <source>
        <dbReference type="ARBA" id="ARBA00022692"/>
    </source>
</evidence>
<dbReference type="PROSITE" id="PS00872">
    <property type="entry name" value="NA_GALACTOSIDE_SYMP"/>
    <property type="match status" value="1"/>
</dbReference>
<feature type="transmembrane region" description="Helical" evidence="8">
    <location>
        <begin position="330"/>
        <end position="355"/>
    </location>
</feature>
<dbReference type="RefSeq" id="WP_193500299.1">
    <property type="nucleotide sequence ID" value="NZ_JADCKC010000001.1"/>
</dbReference>
<comment type="caution">
    <text evidence="9">The sequence shown here is derived from an EMBL/GenBank/DDBJ whole genome shotgun (WGS) entry which is preliminary data.</text>
</comment>
<keyword evidence="3" id="KW-1003">Cell membrane</keyword>
<comment type="subcellular location">
    <subcellularLocation>
        <location evidence="1">Cell membrane</location>
        <topology evidence="1">Multi-pass membrane protein</topology>
    </subcellularLocation>
</comment>
<dbReference type="Pfam" id="PF13347">
    <property type="entry name" value="MFS_2"/>
    <property type="match status" value="1"/>
</dbReference>
<feature type="transmembrane region" description="Helical" evidence="8">
    <location>
        <begin position="183"/>
        <end position="204"/>
    </location>
</feature>
<gene>
    <name evidence="9" type="ORF">INF35_04450</name>
</gene>
<evidence type="ECO:0000256" key="8">
    <source>
        <dbReference type="SAM" id="Phobius"/>
    </source>
</evidence>
<sequence length="463" mass="52021">MEQQTYKRASFADVVKYSFGGIGSNMAFYLVMSYLTFFYTDIFGIDTMVVSGLMLVSRFIDAFTDPLMGMIGDHTVSKMGRFRPWIVFGAPVLGVLIFLLFTAPDLSPTMKIVYAYVVYIAYSLASTVVNIPYHALTPVMSEDPQQRTTIVTWKQGMGTIPQFVVTVMAIPMVDFFGGGATGWAIYGAFIAIITTISFWICAWGGKKYDVCDEKTIQQAKQKNNFNFARDMKLLLKNKPMMMLMIAFGTDVLANATCSAVNVYYFKYVIQDMSLVAQVANVTLWTGIIAIPMLPILTKWLGKRRLFWWGEAISIIPLAVLWLVPNPSVNLIMMMSMFAFWGFISKFPSFLGWAMLPECSDFAEWKFGQRADGLMSSSLTFVNKFGMAIGGFIASFFLGLVGFIPDVPQSEAVCSMIGFLRFGVPILGYVASLISMWFYEITEDKYKEIRRDLEARHAQAEKNV</sequence>
<evidence type="ECO:0000256" key="5">
    <source>
        <dbReference type="ARBA" id="ARBA00022847"/>
    </source>
</evidence>
<feature type="transmembrane region" description="Helical" evidence="8">
    <location>
        <begin position="157"/>
        <end position="177"/>
    </location>
</feature>
<evidence type="ECO:0000256" key="2">
    <source>
        <dbReference type="ARBA" id="ARBA00022448"/>
    </source>
</evidence>
<feature type="transmembrane region" description="Helical" evidence="8">
    <location>
        <begin position="305"/>
        <end position="324"/>
    </location>
</feature>
<evidence type="ECO:0000256" key="6">
    <source>
        <dbReference type="ARBA" id="ARBA00022989"/>
    </source>
</evidence>
<dbReference type="SUPFAM" id="SSF103473">
    <property type="entry name" value="MFS general substrate transporter"/>
    <property type="match status" value="1"/>
</dbReference>
<evidence type="ECO:0000256" key="7">
    <source>
        <dbReference type="ARBA" id="ARBA00023136"/>
    </source>
</evidence>
<keyword evidence="10" id="KW-1185">Reference proteome</keyword>
<feature type="transmembrane region" description="Helical" evidence="8">
    <location>
        <begin position="274"/>
        <end position="293"/>
    </location>
</feature>
<dbReference type="PANTHER" id="PTHR11328">
    <property type="entry name" value="MAJOR FACILITATOR SUPERFAMILY DOMAIN-CONTAINING PROTEIN"/>
    <property type="match status" value="1"/>
</dbReference>
<dbReference type="Gene3D" id="1.20.1250.20">
    <property type="entry name" value="MFS general substrate transporter like domains"/>
    <property type="match status" value="2"/>
</dbReference>
<evidence type="ECO:0000256" key="3">
    <source>
        <dbReference type="ARBA" id="ARBA00022475"/>
    </source>
</evidence>
<keyword evidence="6 8" id="KW-1133">Transmembrane helix</keyword>
<dbReference type="InterPro" id="IPR039672">
    <property type="entry name" value="MFS_2"/>
</dbReference>
<feature type="transmembrane region" description="Helical" evidence="8">
    <location>
        <begin position="14"/>
        <end position="36"/>
    </location>
</feature>
<reference evidence="9 10" key="1">
    <citation type="submission" date="2020-10" db="EMBL/GenBank/DDBJ databases">
        <title>ChiBAC.</title>
        <authorList>
            <person name="Zenner C."/>
            <person name="Hitch T.C.A."/>
            <person name="Clavel T."/>
        </authorList>
    </citation>
    <scope>NUCLEOTIDE SEQUENCE [LARGE SCALE GENOMIC DNA]</scope>
    <source>
        <strain evidence="9 10">DSM 109015</strain>
    </source>
</reference>
<dbReference type="Proteomes" id="UP000768567">
    <property type="component" value="Unassembled WGS sequence"/>
</dbReference>
<keyword evidence="7 8" id="KW-0472">Membrane</keyword>
<keyword evidence="5" id="KW-0769">Symport</keyword>
<evidence type="ECO:0000313" key="9">
    <source>
        <dbReference type="EMBL" id="MBE5037035.1"/>
    </source>
</evidence>
<feature type="transmembrane region" description="Helical" evidence="8">
    <location>
        <begin position="241"/>
        <end position="262"/>
    </location>
</feature>
<feature type="transmembrane region" description="Helical" evidence="8">
    <location>
        <begin position="113"/>
        <end position="136"/>
    </location>
</feature>
<feature type="transmembrane region" description="Helical" evidence="8">
    <location>
        <begin position="384"/>
        <end position="403"/>
    </location>
</feature>
<dbReference type="EMBL" id="JADCKC010000001">
    <property type="protein sequence ID" value="MBE5037035.1"/>
    <property type="molecule type" value="Genomic_DNA"/>
</dbReference>
<dbReference type="PANTHER" id="PTHR11328:SF24">
    <property type="entry name" value="MAJOR FACILITATOR SUPERFAMILY (MFS) PROFILE DOMAIN-CONTAINING PROTEIN"/>
    <property type="match status" value="1"/>
</dbReference>
<protein>
    <submittedName>
        <fullName evidence="9">MFS transporter</fullName>
    </submittedName>
</protein>